<evidence type="ECO:0000313" key="2">
    <source>
        <dbReference type="Proteomes" id="UP001167160"/>
    </source>
</evidence>
<gene>
    <name evidence="1" type="ORF">M1E25_13485</name>
</gene>
<dbReference type="EMBL" id="JAMQGM010000028">
    <property type="protein sequence ID" value="MCM2578357.1"/>
    <property type="molecule type" value="Genomic_DNA"/>
</dbReference>
<organism evidence="1 2">
    <name type="scientific">Streptomyces meridianus</name>
    <dbReference type="NCBI Taxonomy" id="2938945"/>
    <lineage>
        <taxon>Bacteria</taxon>
        <taxon>Bacillati</taxon>
        <taxon>Actinomycetota</taxon>
        <taxon>Actinomycetes</taxon>
        <taxon>Kitasatosporales</taxon>
        <taxon>Streptomycetaceae</taxon>
        <taxon>Streptomyces</taxon>
    </lineage>
</organism>
<dbReference type="Proteomes" id="UP001167160">
    <property type="component" value="Unassembled WGS sequence"/>
</dbReference>
<sequence>MTATPFDALFDRGREALLARSHPCQSAPCDGDSRWGLSVLLRPDTVTAACLDRLAAEAGAVAGKAHWPTGAGSSSHFTVRTLEPYRSQVPADDPALGRHGRAMRAAATGVPPVRLRLTGLTLTPGSVMACAEPVDGAAGRLADALGEDGRYETVKRDIWYANVLHFAAPLESEQAKTLIDWVAARRTLDRATTEARRVELAHWTFPAGRPLPRALLTVPLTG</sequence>
<name>A0ABT0X9G8_9ACTN</name>
<keyword evidence="2" id="KW-1185">Reference proteome</keyword>
<evidence type="ECO:0000313" key="1">
    <source>
        <dbReference type="EMBL" id="MCM2578357.1"/>
    </source>
</evidence>
<protein>
    <submittedName>
        <fullName evidence="1">Uncharacterized protein</fullName>
    </submittedName>
</protein>
<dbReference type="RefSeq" id="WP_251414778.1">
    <property type="nucleotide sequence ID" value="NZ_JAMQGM010000028.1"/>
</dbReference>
<comment type="caution">
    <text evidence="1">The sequence shown here is derived from an EMBL/GenBank/DDBJ whole genome shotgun (WGS) entry which is preliminary data.</text>
</comment>
<accession>A0ABT0X9G8</accession>
<proteinExistence type="predicted"/>
<reference evidence="1" key="1">
    <citation type="journal article" date="2023" name="Int. J. Syst. Evol. Microbiol.">
        <title>Streptomyces meridianus sp. nov. isolated from brackish water of the Tagus estuary in Alcochete, Portugal.</title>
        <authorList>
            <person name="Santos J.D.N."/>
            <person name="Klimek D."/>
            <person name="Calusinska M."/>
            <person name="Lobo Da Cunha A."/>
            <person name="Catita J."/>
            <person name="Goncalves H."/>
            <person name="Gonzalez I."/>
            <person name="Reyes F."/>
            <person name="Lage O.M."/>
        </authorList>
    </citation>
    <scope>NUCLEOTIDE SEQUENCE</scope>
    <source>
        <strain evidence="1">MTZ3.1</strain>
    </source>
</reference>